<sequence length="89" mass="9480">MYLLTACLVVIVLSAAVSFRRSRSLSRDARGRLAAIWPVFCAGVFALGLIGFERAQGSQGVGPSTTTDLLLLVVSFFSGWFLGALAGWI</sequence>
<keyword evidence="1" id="KW-0472">Membrane</keyword>
<dbReference type="RefSeq" id="WP_092219232.1">
    <property type="nucleotide sequence ID" value="NZ_CP030050.1"/>
</dbReference>
<reference evidence="2 3" key="1">
    <citation type="submission" date="2018-06" db="EMBL/GenBank/DDBJ databases">
        <title>Comparative genomics of Bradyrhizobium nodulating Arachidis hypogaea.</title>
        <authorList>
            <person name="Li Y."/>
        </authorList>
    </citation>
    <scope>NUCLEOTIDE SEQUENCE [LARGE SCALE GENOMIC DNA]</scope>
    <source>
        <strain evidence="2 3">CCBAU 051107</strain>
    </source>
</reference>
<dbReference type="Proteomes" id="UP000594015">
    <property type="component" value="Chromosome"/>
</dbReference>
<name>A0AAE7NX98_9BRAD</name>
<proteinExistence type="predicted"/>
<feature type="transmembrane region" description="Helical" evidence="1">
    <location>
        <begin position="34"/>
        <end position="55"/>
    </location>
</feature>
<dbReference type="AlphaFoldDB" id="A0AAE7NX98"/>
<evidence type="ECO:0000256" key="1">
    <source>
        <dbReference type="SAM" id="Phobius"/>
    </source>
</evidence>
<evidence type="ECO:0000313" key="3">
    <source>
        <dbReference type="Proteomes" id="UP000594015"/>
    </source>
</evidence>
<evidence type="ECO:0000313" key="2">
    <source>
        <dbReference type="EMBL" id="QOZ73512.1"/>
    </source>
</evidence>
<organism evidence="2 3">
    <name type="scientific">Bradyrhizobium arachidis</name>
    <dbReference type="NCBI Taxonomy" id="858423"/>
    <lineage>
        <taxon>Bacteria</taxon>
        <taxon>Pseudomonadati</taxon>
        <taxon>Pseudomonadota</taxon>
        <taxon>Alphaproteobacteria</taxon>
        <taxon>Hyphomicrobiales</taxon>
        <taxon>Nitrobacteraceae</taxon>
        <taxon>Bradyrhizobium</taxon>
    </lineage>
</organism>
<protein>
    <submittedName>
        <fullName evidence="2">Uncharacterized protein</fullName>
    </submittedName>
</protein>
<gene>
    <name evidence="2" type="ORF">WN72_22635</name>
</gene>
<feature type="transmembrane region" description="Helical" evidence="1">
    <location>
        <begin position="67"/>
        <end position="88"/>
    </location>
</feature>
<dbReference type="KEGG" id="barh:WN72_22635"/>
<dbReference type="EMBL" id="CP030050">
    <property type="protein sequence ID" value="QOZ73512.1"/>
    <property type="molecule type" value="Genomic_DNA"/>
</dbReference>
<accession>A0AAE7NX98</accession>
<keyword evidence="1" id="KW-0812">Transmembrane</keyword>
<keyword evidence="1" id="KW-1133">Transmembrane helix</keyword>